<sequence>MNRQQAIEAIKVFGSSDDVACCGLLLDYIEAKSKKIYYYSDFVEAVSALHLDDAIQNVQRCLNVLKSKRLSVLNQEYRYLDDDGVIYEVGVEDLQAAYEDGALNLEWRNQPDSDFASKIYIVFVAGAEV</sequence>
<accession>A0ABT2V609</accession>
<proteinExistence type="predicted"/>
<evidence type="ECO:0000313" key="2">
    <source>
        <dbReference type="Proteomes" id="UP001139994"/>
    </source>
</evidence>
<reference evidence="1" key="3">
    <citation type="journal article" date="2023" name="mSystems">
        <title>Charting the Lipopeptidome of Nonpathogenic Pseudomonas.</title>
        <authorList>
            <person name="Cesa-Luna C."/>
            <person name="Geudens N."/>
            <person name="Girard L."/>
            <person name="De Roo V."/>
            <person name="Maklad H.R."/>
            <person name="Martins J.C."/>
            <person name="Hofte M."/>
            <person name="De Mot R."/>
        </authorList>
    </citation>
    <scope>NUCLEOTIDE SEQUENCE</scope>
    <source>
        <strain evidence="1">COR51</strain>
    </source>
</reference>
<dbReference type="Proteomes" id="UP001139994">
    <property type="component" value="Unassembled WGS sequence"/>
</dbReference>
<reference evidence="1" key="1">
    <citation type="journal article" date="2022" name="Microbiol. Spectr.">
        <title>An Nuclear Magnetic Resonance Fingerprint Matching Approach for the Identification and Structural Re-Evaluation of Pseudomonas Lipopeptides.</title>
        <authorList>
            <person name="De Roo V."/>
            <person name="Verleysen Y."/>
            <person name="Kovacs B."/>
            <person name="De Vleeschouwer M."/>
            <person name="Muangkaew P."/>
            <person name="Girard L."/>
            <person name="Hofte M."/>
            <person name="De Mot R."/>
            <person name="Madder A."/>
            <person name="Geudens N."/>
            <person name="Martins J.C."/>
        </authorList>
    </citation>
    <scope>NUCLEOTIDE SEQUENCE</scope>
    <source>
        <strain evidence="1">COR51</strain>
    </source>
</reference>
<name>A0ABT2V609_9PSED</name>
<keyword evidence="2" id="KW-1185">Reference proteome</keyword>
<dbReference type="EMBL" id="JAOSLA010000003">
    <property type="protein sequence ID" value="MCU7237125.1"/>
    <property type="molecule type" value="Genomic_DNA"/>
</dbReference>
<organism evidence="1 2">
    <name type="scientific">Pseudomonas peradeniyensis</name>
    <dbReference type="NCBI Taxonomy" id="2745488"/>
    <lineage>
        <taxon>Bacteria</taxon>
        <taxon>Pseudomonadati</taxon>
        <taxon>Pseudomonadota</taxon>
        <taxon>Gammaproteobacteria</taxon>
        <taxon>Pseudomonadales</taxon>
        <taxon>Pseudomonadaceae</taxon>
        <taxon>Pseudomonas</taxon>
    </lineage>
</organism>
<protein>
    <submittedName>
        <fullName evidence="1">Uncharacterized protein</fullName>
    </submittedName>
</protein>
<comment type="caution">
    <text evidence="1">The sequence shown here is derived from an EMBL/GenBank/DDBJ whole genome shotgun (WGS) entry which is preliminary data.</text>
</comment>
<reference evidence="1" key="2">
    <citation type="submission" date="2022-09" db="EMBL/GenBank/DDBJ databases">
        <authorList>
            <person name="Cesa-Luna C."/>
            <person name="Girard L."/>
            <person name="Lood C."/>
            <person name="Hofte M."/>
            <person name="De Mot R."/>
        </authorList>
    </citation>
    <scope>NUCLEOTIDE SEQUENCE</scope>
    <source>
        <strain evidence="1">COR51</strain>
    </source>
</reference>
<dbReference type="RefSeq" id="WP_262950344.1">
    <property type="nucleotide sequence ID" value="NZ_JAOSLA010000003.1"/>
</dbReference>
<evidence type="ECO:0000313" key="1">
    <source>
        <dbReference type="EMBL" id="MCU7237125.1"/>
    </source>
</evidence>
<gene>
    <name evidence="1" type="ORF">OC929_03610</name>
</gene>